<feature type="region of interest" description="Disordered" evidence="1">
    <location>
        <begin position="214"/>
        <end position="236"/>
    </location>
</feature>
<evidence type="ECO:0000313" key="4">
    <source>
        <dbReference type="Proteomes" id="UP000320333"/>
    </source>
</evidence>
<dbReference type="OrthoDB" id="419317at2759"/>
<accession>A0A507FGJ0</accession>
<dbReference type="SMART" id="SM00213">
    <property type="entry name" value="UBQ"/>
    <property type="match status" value="1"/>
</dbReference>
<dbReference type="InterPro" id="IPR029071">
    <property type="entry name" value="Ubiquitin-like_domsf"/>
</dbReference>
<dbReference type="PROSITE" id="PS00299">
    <property type="entry name" value="UBIQUITIN_1"/>
    <property type="match status" value="1"/>
</dbReference>
<feature type="compositionally biased region" description="Polar residues" evidence="1">
    <location>
        <begin position="101"/>
        <end position="117"/>
    </location>
</feature>
<feature type="domain" description="Ubiquitin-like" evidence="2">
    <location>
        <begin position="2"/>
        <end position="80"/>
    </location>
</feature>
<dbReference type="EMBL" id="QEAP01000110">
    <property type="protein sequence ID" value="TPX74760.1"/>
    <property type="molecule type" value="Genomic_DNA"/>
</dbReference>
<feature type="compositionally biased region" description="Low complexity" evidence="1">
    <location>
        <begin position="118"/>
        <end position="136"/>
    </location>
</feature>
<dbReference type="InterPro" id="IPR000626">
    <property type="entry name" value="Ubiquitin-like_dom"/>
</dbReference>
<evidence type="ECO:0000313" key="3">
    <source>
        <dbReference type="EMBL" id="TPX74760.1"/>
    </source>
</evidence>
<sequence>MLQIFVKTLINASTIIVNNLQPSDTVSMLKSQLHDKLLIAPEHQRLIFQGKQLADDSATLDKCGIKTDSTIHLVLRLLGGCSAVTSQEMYTDVAAGPTISTAQTNPSEIVSSHPEQQTNNSEPSPTKSTSSSTGSKRSVKFDNLRNALTYGATLSNITKNKTNDKYTFHVRYAGSPSIVSVFNTILPDQCAQLAAEFPVVAKELEPFQNPAFDVQQNESNPAAPPEEEQDVEVTEPVTPTAAVPAAAVENLAFSMDADDLAGGPDSMEIENVEKELKSHARVLFLERLEPRFRITTHVEGEQAKSIELPKSAIQVLRKKYPAPFRGVKLAPHKPTGAGAGAGAGEQLQMGNESKSDISDDERMDTSSSGGAGPRRFLALAKEEGTVVVDHHKGKKPGVTVMNLQSKEGAKKTFQVRDEFAEPFLKPKNDVIAKDRVRNARK</sequence>
<dbReference type="Pfam" id="PF00240">
    <property type="entry name" value="ubiquitin"/>
    <property type="match status" value="1"/>
</dbReference>
<dbReference type="InterPro" id="IPR019954">
    <property type="entry name" value="Ubiquitin_CS"/>
</dbReference>
<feature type="region of interest" description="Disordered" evidence="1">
    <location>
        <begin position="331"/>
        <end position="373"/>
    </location>
</feature>
<protein>
    <recommendedName>
        <fullName evidence="2">Ubiquitin-like domain-containing protein</fullName>
    </recommendedName>
</protein>
<dbReference type="SUPFAM" id="SSF54236">
    <property type="entry name" value="Ubiquitin-like"/>
    <property type="match status" value="1"/>
</dbReference>
<name>A0A507FGJ0_9FUNG</name>
<dbReference type="Gene3D" id="3.10.20.90">
    <property type="entry name" value="Phosphatidylinositol 3-kinase Catalytic Subunit, Chain A, domain 1"/>
    <property type="match status" value="1"/>
</dbReference>
<feature type="region of interest" description="Disordered" evidence="1">
    <location>
        <begin position="101"/>
        <end position="138"/>
    </location>
</feature>
<comment type="caution">
    <text evidence="3">The sequence shown here is derived from an EMBL/GenBank/DDBJ whole genome shotgun (WGS) entry which is preliminary data.</text>
</comment>
<dbReference type="PANTHER" id="PTHR10666">
    <property type="entry name" value="UBIQUITIN"/>
    <property type="match status" value="1"/>
</dbReference>
<dbReference type="AlphaFoldDB" id="A0A507FGJ0"/>
<evidence type="ECO:0000256" key="1">
    <source>
        <dbReference type="SAM" id="MobiDB-lite"/>
    </source>
</evidence>
<reference evidence="3 4" key="1">
    <citation type="journal article" date="2019" name="Sci. Rep.">
        <title>Comparative genomics of chytrid fungi reveal insights into the obligate biotrophic and pathogenic lifestyle of Synchytrium endobioticum.</title>
        <authorList>
            <person name="van de Vossenberg B.T.L.H."/>
            <person name="Warris S."/>
            <person name="Nguyen H.D.T."/>
            <person name="van Gent-Pelzer M.P.E."/>
            <person name="Joly D.L."/>
            <person name="van de Geest H.C."/>
            <person name="Bonants P.J.M."/>
            <person name="Smith D.S."/>
            <person name="Levesque C.A."/>
            <person name="van der Lee T.A.J."/>
        </authorList>
    </citation>
    <scope>NUCLEOTIDE SEQUENCE [LARGE SCALE GENOMIC DNA]</scope>
    <source>
        <strain evidence="3 4">CBS 675.73</strain>
    </source>
</reference>
<keyword evidence="4" id="KW-1185">Reference proteome</keyword>
<dbReference type="InterPro" id="IPR050158">
    <property type="entry name" value="Ubiquitin_ubiquitin-like"/>
</dbReference>
<dbReference type="InterPro" id="IPR019956">
    <property type="entry name" value="Ubiquitin_dom"/>
</dbReference>
<organism evidence="3 4">
    <name type="scientific">Chytriomyces confervae</name>
    <dbReference type="NCBI Taxonomy" id="246404"/>
    <lineage>
        <taxon>Eukaryota</taxon>
        <taxon>Fungi</taxon>
        <taxon>Fungi incertae sedis</taxon>
        <taxon>Chytridiomycota</taxon>
        <taxon>Chytridiomycota incertae sedis</taxon>
        <taxon>Chytridiomycetes</taxon>
        <taxon>Chytridiales</taxon>
        <taxon>Chytriomycetaceae</taxon>
        <taxon>Chytriomyces</taxon>
    </lineage>
</organism>
<dbReference type="Proteomes" id="UP000320333">
    <property type="component" value="Unassembled WGS sequence"/>
</dbReference>
<gene>
    <name evidence="3" type="ORF">CcCBS67573_g03971</name>
</gene>
<proteinExistence type="predicted"/>
<evidence type="ECO:0000259" key="2">
    <source>
        <dbReference type="PROSITE" id="PS50053"/>
    </source>
</evidence>
<dbReference type="PROSITE" id="PS50053">
    <property type="entry name" value="UBIQUITIN_2"/>
    <property type="match status" value="1"/>
</dbReference>
<dbReference type="PRINTS" id="PR00348">
    <property type="entry name" value="UBIQUITIN"/>
</dbReference>
<dbReference type="STRING" id="246404.A0A507FGJ0"/>